<feature type="region of interest" description="Disordered" evidence="4">
    <location>
        <begin position="268"/>
        <end position="296"/>
    </location>
</feature>
<evidence type="ECO:0008006" key="7">
    <source>
        <dbReference type="Google" id="ProtNLM"/>
    </source>
</evidence>
<evidence type="ECO:0000313" key="6">
    <source>
        <dbReference type="Proteomes" id="UP001150925"/>
    </source>
</evidence>
<evidence type="ECO:0000256" key="3">
    <source>
        <dbReference type="PIRSR" id="PIRSR610347-3"/>
    </source>
</evidence>
<dbReference type="PANTHER" id="PTHR12415:SF3">
    <property type="entry name" value="OS04G0403400 PROTEIN"/>
    <property type="match status" value="1"/>
</dbReference>
<feature type="binding site" evidence="2">
    <location>
        <position position="473"/>
    </location>
    <ligand>
        <name>substrate</name>
    </ligand>
</feature>
<dbReference type="GO" id="GO:0008081">
    <property type="term" value="F:phosphoric diester hydrolase activity"/>
    <property type="evidence" value="ECO:0007669"/>
    <property type="project" value="InterPro"/>
</dbReference>
<feature type="active site" description="Proton donor/acceptor" evidence="1">
    <location>
        <position position="471"/>
    </location>
</feature>
<reference evidence="5" key="1">
    <citation type="submission" date="2022-07" db="EMBL/GenBank/DDBJ databases">
        <title>Phylogenomic reconstructions and comparative analyses of Kickxellomycotina fungi.</title>
        <authorList>
            <person name="Reynolds N.K."/>
            <person name="Stajich J.E."/>
            <person name="Barry K."/>
            <person name="Grigoriev I.V."/>
            <person name="Crous P."/>
            <person name="Smith M.E."/>
        </authorList>
    </citation>
    <scope>NUCLEOTIDE SEQUENCE</scope>
    <source>
        <strain evidence="5">RSA 1196</strain>
    </source>
</reference>
<feature type="binding site" evidence="2">
    <location>
        <position position="227"/>
    </location>
    <ligand>
        <name>substrate</name>
    </ligand>
</feature>
<feature type="active site" description="Nucleophile" evidence="1">
    <location>
        <position position="225"/>
    </location>
</feature>
<dbReference type="Pfam" id="PF06087">
    <property type="entry name" value="Tyr-DNA_phospho"/>
    <property type="match status" value="1"/>
</dbReference>
<dbReference type="SUPFAM" id="SSF56024">
    <property type="entry name" value="Phospholipase D/nuclease"/>
    <property type="match status" value="2"/>
</dbReference>
<dbReference type="Gene3D" id="3.30.870.10">
    <property type="entry name" value="Endonuclease Chain A"/>
    <property type="match status" value="2"/>
</dbReference>
<dbReference type="CDD" id="cd09122">
    <property type="entry name" value="PLDc_Tdp1_1"/>
    <property type="match status" value="1"/>
</dbReference>
<evidence type="ECO:0000256" key="1">
    <source>
        <dbReference type="PIRSR" id="PIRSR610347-1"/>
    </source>
</evidence>
<evidence type="ECO:0000256" key="2">
    <source>
        <dbReference type="PIRSR" id="PIRSR610347-2"/>
    </source>
</evidence>
<dbReference type="GO" id="GO:0006281">
    <property type="term" value="P:DNA repair"/>
    <property type="evidence" value="ECO:0007669"/>
    <property type="project" value="InterPro"/>
</dbReference>
<comment type="caution">
    <text evidence="5">The sequence shown here is derived from an EMBL/GenBank/DDBJ whole genome shotgun (WGS) entry which is preliminary data.</text>
</comment>
<name>A0A9W8AMB4_9FUNG</name>
<organism evidence="5 6">
    <name type="scientific">Dispira parvispora</name>
    <dbReference type="NCBI Taxonomy" id="1520584"/>
    <lineage>
        <taxon>Eukaryota</taxon>
        <taxon>Fungi</taxon>
        <taxon>Fungi incertae sedis</taxon>
        <taxon>Zoopagomycota</taxon>
        <taxon>Kickxellomycotina</taxon>
        <taxon>Dimargaritomycetes</taxon>
        <taxon>Dimargaritales</taxon>
        <taxon>Dimargaritaceae</taxon>
        <taxon>Dispira</taxon>
    </lineage>
</organism>
<accession>A0A9W8AMB4</accession>
<dbReference type="GO" id="GO:0005634">
    <property type="term" value="C:nucleus"/>
    <property type="evidence" value="ECO:0007669"/>
    <property type="project" value="InterPro"/>
</dbReference>
<dbReference type="InterPro" id="IPR010347">
    <property type="entry name" value="Tdp1"/>
</dbReference>
<gene>
    <name evidence="5" type="ORF">IWQ62_004235</name>
</gene>
<feature type="region of interest" description="Disordered" evidence="4">
    <location>
        <begin position="1"/>
        <end position="25"/>
    </location>
</feature>
<feature type="region of interest" description="Disordered" evidence="4">
    <location>
        <begin position="39"/>
        <end position="88"/>
    </location>
</feature>
<keyword evidence="6" id="KW-1185">Reference proteome</keyword>
<dbReference type="EMBL" id="JANBPY010001342">
    <property type="protein sequence ID" value="KAJ1960435.1"/>
    <property type="molecule type" value="Genomic_DNA"/>
</dbReference>
<feature type="compositionally biased region" description="Low complexity" evidence="4">
    <location>
        <begin position="42"/>
        <end position="64"/>
    </location>
</feature>
<evidence type="ECO:0000256" key="4">
    <source>
        <dbReference type="SAM" id="MobiDB-lite"/>
    </source>
</evidence>
<dbReference type="PANTHER" id="PTHR12415">
    <property type="entry name" value="TYROSYL-DNA PHOSPHODIESTERASE 1"/>
    <property type="match status" value="1"/>
</dbReference>
<evidence type="ECO:0000313" key="5">
    <source>
        <dbReference type="EMBL" id="KAJ1960435.1"/>
    </source>
</evidence>
<dbReference type="Proteomes" id="UP001150925">
    <property type="component" value="Unassembled WGS sequence"/>
</dbReference>
<feature type="compositionally biased region" description="Polar residues" evidence="4">
    <location>
        <begin position="285"/>
        <end position="296"/>
    </location>
</feature>
<feature type="site" description="Interaction with DNA" evidence="3">
    <location>
        <position position="502"/>
    </location>
</feature>
<sequence length="577" mass="64170">MRKPSLCSEQADVHPVSETDSLDNDPELLECMVSISQECENSQSHSPSISSSTFPLSSPLTNTSPRKHPRTSPSPSPRKLPWASSLLTPKGPKTFIDLTESSPEKSPVTAPVAQPIATSSSTHTSSTAMLYEKPIFRKNYLPGYPTTNCVRLEDLIVKEGLQRAVLTSFVVEMDWLLDKLPENIPICLVKHWNANQNEQPGSCRYNDKILMVHPPFASHGYGCFHAKLSLLYYPTFIRVIISSANYISYDWEVLENMVFCQDFPMKPTTDLSSPSSPPPLPTPSNLRNQTQPAVSPPRTQFGATLEKFLEHCHVPLQVRATLKQYDFSSATVHIVMSVPGYHSPKVWRNFGQASLANIIHQYVNSTGTRDPPFVEYVMSSIGRIFGSWLDKFYQATCGIEYNRTYKRKPKNALIKERFGIGFPSLQTVKDSANGISNGSSFFLTDSTFKHLGALSQCFRDTIALRPGCLLHTKLLIARHAANPDAVADTPPSWYYFGSHNLSPAAWGTYAQSKFARPGGSHDILRISNYELGIVNKIQSNPASDEKWELDSGFVPPFLSPAPTYAASDEPWIASNYL</sequence>
<protein>
    <recommendedName>
        <fullName evidence="7">Tyrosyl-DNA phosphodiesterase</fullName>
    </recommendedName>
</protein>
<dbReference type="AlphaFoldDB" id="A0A9W8AMB4"/>
<proteinExistence type="predicted"/>
<dbReference type="OrthoDB" id="47785at2759"/>